<dbReference type="RefSeq" id="WP_063178242.1">
    <property type="nucleotide sequence ID" value="NZ_LQNT01000001.1"/>
</dbReference>
<dbReference type="GO" id="GO:0009252">
    <property type="term" value="P:peptidoglycan biosynthetic process"/>
    <property type="evidence" value="ECO:0007669"/>
    <property type="project" value="UniProtKB-UniRule"/>
</dbReference>
<dbReference type="EC" id="4.2.2.29" evidence="7"/>
<keyword evidence="4 7" id="KW-0472">Membrane</keyword>
<dbReference type="GO" id="GO:0071555">
    <property type="term" value="P:cell wall organization"/>
    <property type="evidence" value="ECO:0007669"/>
    <property type="project" value="UniProtKB-KW"/>
</dbReference>
<evidence type="ECO:0000256" key="3">
    <source>
        <dbReference type="ARBA" id="ARBA00022989"/>
    </source>
</evidence>
<dbReference type="GO" id="GO:0008932">
    <property type="term" value="F:lytic endotransglycosylase activity"/>
    <property type="evidence" value="ECO:0007669"/>
    <property type="project" value="UniProtKB-UniRule"/>
</dbReference>
<evidence type="ECO:0000256" key="1">
    <source>
        <dbReference type="ARBA" id="ARBA00022475"/>
    </source>
</evidence>
<organism evidence="8 9">
    <name type="scientific">Bhargavaea cecembensis</name>
    <dbReference type="NCBI Taxonomy" id="394098"/>
    <lineage>
        <taxon>Bacteria</taxon>
        <taxon>Bacillati</taxon>
        <taxon>Bacillota</taxon>
        <taxon>Bacilli</taxon>
        <taxon>Bacillales</taxon>
        <taxon>Caryophanaceae</taxon>
        <taxon>Bhargavaea</taxon>
    </lineage>
</organism>
<dbReference type="OrthoDB" id="9814591at2"/>
<keyword evidence="5 7" id="KW-0456">Lyase</keyword>
<dbReference type="EMBL" id="LQNT01000001">
    <property type="protein sequence ID" value="KZE40049.1"/>
    <property type="molecule type" value="Genomic_DNA"/>
</dbReference>
<proteinExistence type="inferred from homology"/>
<comment type="function">
    <text evidence="7">Functions as a peptidoglycan terminase that cleaves nascent peptidoglycan strands endolytically to terminate their elongation.</text>
</comment>
<dbReference type="CDD" id="cd08010">
    <property type="entry name" value="MltG_like"/>
    <property type="match status" value="1"/>
</dbReference>
<evidence type="ECO:0000256" key="7">
    <source>
        <dbReference type="HAMAP-Rule" id="MF_02065"/>
    </source>
</evidence>
<dbReference type="PANTHER" id="PTHR30518:SF2">
    <property type="entry name" value="ENDOLYTIC MUREIN TRANSGLYCOSYLASE"/>
    <property type="match status" value="1"/>
</dbReference>
<reference evidence="8 9" key="1">
    <citation type="submission" date="2016-01" db="EMBL/GenBank/DDBJ databases">
        <title>Whole genome sequencing of Bhargavaea cecembensis T14.</title>
        <authorList>
            <person name="Hong K.W."/>
        </authorList>
    </citation>
    <scope>NUCLEOTIDE SEQUENCE [LARGE SCALE GENOMIC DNA]</scope>
    <source>
        <strain evidence="8 9">T14</strain>
    </source>
</reference>
<evidence type="ECO:0000256" key="5">
    <source>
        <dbReference type="ARBA" id="ARBA00023239"/>
    </source>
</evidence>
<accession>A0A165HI59</accession>
<evidence type="ECO:0000256" key="6">
    <source>
        <dbReference type="ARBA" id="ARBA00023316"/>
    </source>
</evidence>
<sequence>MSDRSKKQVMLERMNEKKKEVKTVRRIVLIIFLAALLLMVIGGAILYSYVAGALKPVDPDAEDTVTVEIPIGSNLDTIALKLEEAGVIKDDRIFKYYAKFNNESDFQAGTYEMSRAMTPDELLQSLKTGKVYREPVFQYTIAEGLNLAQISEVIEKNTDFTADEFMELVTDEAYIKELITKYPNLLSEEILDDQIKFPLEGYLFPATYPVFEEQPTLEMLVEQMIGATDENITPYRDAIAEEERTIHQVLTMASLVEKEARTPEDRKSIASVFENRLEEDMPLQTDPTVAYAHGKHLERTMYSDLEIDDAYNTYQNQGLPPGPISNAGSSSIDAALNPSETDYLYFLADPSGINHFAKTYEQHLKNRDKYLKSGE</sequence>
<dbReference type="Gene3D" id="3.30.160.60">
    <property type="entry name" value="Classic Zinc Finger"/>
    <property type="match status" value="1"/>
</dbReference>
<comment type="caution">
    <text evidence="8">The sequence shown here is derived from an EMBL/GenBank/DDBJ whole genome shotgun (WGS) entry which is preliminary data.</text>
</comment>
<feature type="site" description="Important for catalytic activity" evidence="7">
    <location>
        <position position="259"/>
    </location>
</feature>
<dbReference type="PANTHER" id="PTHR30518">
    <property type="entry name" value="ENDOLYTIC MUREIN TRANSGLYCOSYLASE"/>
    <property type="match status" value="1"/>
</dbReference>
<comment type="subcellular location">
    <subcellularLocation>
        <location evidence="7">Cell membrane</location>
        <topology evidence="7">Single-pass membrane protein</topology>
    </subcellularLocation>
</comment>
<dbReference type="AlphaFoldDB" id="A0A165HI59"/>
<comment type="similarity">
    <text evidence="7">Belongs to the transglycosylase MltG family.</text>
</comment>
<evidence type="ECO:0000256" key="2">
    <source>
        <dbReference type="ARBA" id="ARBA00022692"/>
    </source>
</evidence>
<dbReference type="Pfam" id="PF02618">
    <property type="entry name" value="YceG"/>
    <property type="match status" value="1"/>
</dbReference>
<dbReference type="HAMAP" id="MF_02065">
    <property type="entry name" value="MltG"/>
    <property type="match status" value="1"/>
</dbReference>
<feature type="transmembrane region" description="Helical" evidence="7">
    <location>
        <begin position="27"/>
        <end position="50"/>
    </location>
</feature>
<keyword evidence="6 7" id="KW-0961">Cell wall biogenesis/degradation</keyword>
<dbReference type="GO" id="GO:0005886">
    <property type="term" value="C:plasma membrane"/>
    <property type="evidence" value="ECO:0007669"/>
    <property type="project" value="UniProtKB-SubCell"/>
</dbReference>
<protein>
    <recommendedName>
        <fullName evidence="7">Endolytic murein transglycosylase</fullName>
        <ecNumber evidence="7">4.2.2.29</ecNumber>
    </recommendedName>
    <alternativeName>
        <fullName evidence="7">Peptidoglycan lytic transglycosylase</fullName>
    </alternativeName>
    <alternativeName>
        <fullName evidence="7">Peptidoglycan polymerization terminase</fullName>
    </alternativeName>
</protein>
<evidence type="ECO:0000313" key="9">
    <source>
        <dbReference type="Proteomes" id="UP000076490"/>
    </source>
</evidence>
<dbReference type="Gene3D" id="3.30.1490.480">
    <property type="entry name" value="Endolytic murein transglycosylase"/>
    <property type="match status" value="1"/>
</dbReference>
<evidence type="ECO:0000313" key="8">
    <source>
        <dbReference type="EMBL" id="KZE40049.1"/>
    </source>
</evidence>
<name>A0A165HI59_9BACL</name>
<dbReference type="InterPro" id="IPR003770">
    <property type="entry name" value="MLTG-like"/>
</dbReference>
<dbReference type="Proteomes" id="UP000076490">
    <property type="component" value="Unassembled WGS sequence"/>
</dbReference>
<comment type="catalytic activity">
    <reaction evidence="7">
        <text>a peptidoglycan chain = a peptidoglycan chain with N-acetyl-1,6-anhydromuramyl-[peptide] at the reducing end + a peptidoglycan chain with N-acetylglucosamine at the non-reducing end.</text>
        <dbReference type="EC" id="4.2.2.29"/>
    </reaction>
</comment>
<gene>
    <name evidence="7" type="primary">mltG</name>
    <name evidence="8" type="ORF">AV656_01880</name>
</gene>
<keyword evidence="1 7" id="KW-1003">Cell membrane</keyword>
<evidence type="ECO:0000256" key="4">
    <source>
        <dbReference type="ARBA" id="ARBA00023136"/>
    </source>
</evidence>
<keyword evidence="2 7" id="KW-0812">Transmembrane</keyword>
<dbReference type="NCBIfam" id="TIGR00247">
    <property type="entry name" value="endolytic transglycosylase MltG"/>
    <property type="match status" value="1"/>
</dbReference>
<keyword evidence="3 7" id="KW-1133">Transmembrane helix</keyword>